<dbReference type="Pfam" id="PF01595">
    <property type="entry name" value="CNNM"/>
    <property type="match status" value="1"/>
</dbReference>
<feature type="transmembrane region" description="Helical" evidence="10">
    <location>
        <begin position="284"/>
        <end position="306"/>
    </location>
</feature>
<evidence type="ECO:0000259" key="12">
    <source>
        <dbReference type="PROSITE" id="PS51846"/>
    </source>
</evidence>
<accession>A0A1S2XNL7</accession>
<evidence type="ECO:0000256" key="4">
    <source>
        <dbReference type="ARBA" id="ARBA00022989"/>
    </source>
</evidence>
<dbReference type="InterPro" id="IPR016169">
    <property type="entry name" value="FAD-bd_PCMH_sub2"/>
</dbReference>
<dbReference type="Proteomes" id="UP000087171">
    <property type="component" value="Chromosome Ca2"/>
</dbReference>
<evidence type="ECO:0000256" key="6">
    <source>
        <dbReference type="ARBA" id="ARBA00023136"/>
    </source>
</evidence>
<dbReference type="SUPFAM" id="SSF56176">
    <property type="entry name" value="FAD-binding/transporter-associated domain-like"/>
    <property type="match status" value="1"/>
</dbReference>
<evidence type="ECO:0000256" key="8">
    <source>
        <dbReference type="PROSITE-ProRule" id="PRU01193"/>
    </source>
</evidence>
<reference evidence="13" key="1">
    <citation type="journal article" date="2013" name="Nat. Biotechnol.">
        <title>Draft genome sequence of chickpea (Cicer arietinum) provides a resource for trait improvement.</title>
        <authorList>
            <person name="Varshney R.K."/>
            <person name="Song C."/>
            <person name="Saxena R.K."/>
            <person name="Azam S."/>
            <person name="Yu S."/>
            <person name="Sharpe A.G."/>
            <person name="Cannon S."/>
            <person name="Baek J."/>
            <person name="Rosen B.D."/>
            <person name="Tar'an B."/>
            <person name="Millan T."/>
            <person name="Zhang X."/>
            <person name="Ramsay L.D."/>
            <person name="Iwata A."/>
            <person name="Wang Y."/>
            <person name="Nelson W."/>
            <person name="Farmer A.D."/>
            <person name="Gaur P.M."/>
            <person name="Soderlund C."/>
            <person name="Penmetsa R.V."/>
            <person name="Xu C."/>
            <person name="Bharti A.K."/>
            <person name="He W."/>
            <person name="Winter P."/>
            <person name="Zhao S."/>
            <person name="Hane J.K."/>
            <person name="Carrasquilla-Garcia N."/>
            <person name="Condie J.A."/>
            <person name="Upadhyaya H.D."/>
            <person name="Luo M.C."/>
            <person name="Thudi M."/>
            <person name="Gowda C.L."/>
            <person name="Singh N.P."/>
            <person name="Lichtenzveig J."/>
            <person name="Gali K.K."/>
            <person name="Rubio J."/>
            <person name="Nadarajan N."/>
            <person name="Dolezel J."/>
            <person name="Bansal K.C."/>
            <person name="Xu X."/>
            <person name="Edwards D."/>
            <person name="Zhang G."/>
            <person name="Kahl G."/>
            <person name="Gil J."/>
            <person name="Singh K.B."/>
            <person name="Datta S.K."/>
            <person name="Jackson S.A."/>
            <person name="Wang J."/>
            <person name="Cook D.R."/>
        </authorList>
    </citation>
    <scope>NUCLEOTIDE SEQUENCE [LARGE SCALE GENOMIC DNA]</scope>
    <source>
        <strain evidence="13">cv. CDC Frontier</strain>
    </source>
</reference>
<protein>
    <submittedName>
        <fullName evidence="14">DUF21 domain-containing protein At3g13070, chloroplastic</fullName>
    </submittedName>
</protein>
<feature type="domain" description="CBS" evidence="11">
    <location>
        <begin position="360"/>
        <end position="419"/>
    </location>
</feature>
<dbReference type="Gene3D" id="3.30.465.10">
    <property type="match status" value="1"/>
</dbReference>
<dbReference type="PROSITE" id="PS51846">
    <property type="entry name" value="CNNM"/>
    <property type="match status" value="1"/>
</dbReference>
<feature type="transmembrane region" description="Helical" evidence="10">
    <location>
        <begin position="214"/>
        <end position="233"/>
    </location>
</feature>
<feature type="region of interest" description="Disordered" evidence="9">
    <location>
        <begin position="630"/>
        <end position="668"/>
    </location>
</feature>
<dbReference type="GO" id="GO:0016020">
    <property type="term" value="C:membrane"/>
    <property type="evidence" value="ECO:0007669"/>
    <property type="project" value="UniProtKB-SubCell"/>
</dbReference>
<dbReference type="Pfam" id="PF03471">
    <property type="entry name" value="CorC_HlyC"/>
    <property type="match status" value="1"/>
</dbReference>
<feature type="compositionally biased region" description="Acidic residues" evidence="9">
    <location>
        <begin position="559"/>
        <end position="568"/>
    </location>
</feature>
<dbReference type="CDD" id="cd04590">
    <property type="entry name" value="CBS_pair_CorC_HlyC_assoc"/>
    <property type="match status" value="1"/>
</dbReference>
<dbReference type="FunFam" id="3.10.580.10:FF:000002">
    <property type="entry name" value="Magnesium/cobalt efflux protein CorC"/>
    <property type="match status" value="1"/>
</dbReference>
<dbReference type="Pfam" id="PF00571">
    <property type="entry name" value="CBS"/>
    <property type="match status" value="2"/>
</dbReference>
<dbReference type="PaxDb" id="3827-XP_004491487.1"/>
<evidence type="ECO:0000313" key="14">
    <source>
        <dbReference type="RefSeq" id="XP_004491487.1"/>
    </source>
</evidence>
<keyword evidence="4 8" id="KW-1133">Transmembrane helix</keyword>
<dbReference type="AlphaFoldDB" id="A0A1S2XNL7"/>
<keyword evidence="6 8" id="KW-0472">Membrane</keyword>
<keyword evidence="2 8" id="KW-0812">Transmembrane</keyword>
<dbReference type="SUPFAM" id="SSF54631">
    <property type="entry name" value="CBS-domain pair"/>
    <property type="match status" value="1"/>
</dbReference>
<comment type="subcellular location">
    <subcellularLocation>
        <location evidence="1">Membrane</location>
        <topology evidence="1">Multi-pass membrane protein</topology>
    </subcellularLocation>
</comment>
<evidence type="ECO:0000259" key="11">
    <source>
        <dbReference type="PROSITE" id="PS51371"/>
    </source>
</evidence>
<gene>
    <name evidence="14" type="primary">LOC101505735</name>
</gene>
<dbReference type="GO" id="GO:0050660">
    <property type="term" value="F:flavin adenine dinucleotide binding"/>
    <property type="evidence" value="ECO:0007669"/>
    <property type="project" value="InterPro"/>
</dbReference>
<feature type="domain" description="CBS" evidence="11">
    <location>
        <begin position="427"/>
        <end position="485"/>
    </location>
</feature>
<keyword evidence="13" id="KW-1185">Reference proteome</keyword>
<dbReference type="PANTHER" id="PTHR22777:SF17">
    <property type="entry name" value="UPF0053 PROTEIN SLL0260"/>
    <property type="match status" value="1"/>
</dbReference>
<dbReference type="RefSeq" id="XP_004491487.1">
    <property type="nucleotide sequence ID" value="XM_004491430.3"/>
</dbReference>
<feature type="transmembrane region" description="Helical" evidence="10">
    <location>
        <begin position="164"/>
        <end position="189"/>
    </location>
</feature>
<evidence type="ECO:0000256" key="1">
    <source>
        <dbReference type="ARBA" id="ARBA00004141"/>
    </source>
</evidence>
<dbReference type="STRING" id="3827.A0A1S2XNL7"/>
<feature type="transmembrane region" description="Helical" evidence="10">
    <location>
        <begin position="106"/>
        <end position="127"/>
    </location>
</feature>
<dbReference type="eggNOG" id="KOG2118">
    <property type="taxonomic scope" value="Eukaryota"/>
</dbReference>
<dbReference type="InterPro" id="IPR005170">
    <property type="entry name" value="Transptr-assoc_dom"/>
</dbReference>
<evidence type="ECO:0000256" key="7">
    <source>
        <dbReference type="PROSITE-ProRule" id="PRU00703"/>
    </source>
</evidence>
<evidence type="ECO:0000313" key="13">
    <source>
        <dbReference type="Proteomes" id="UP000087171"/>
    </source>
</evidence>
<dbReference type="KEGG" id="cam:101505735"/>
<evidence type="ECO:0000256" key="9">
    <source>
        <dbReference type="SAM" id="MobiDB-lite"/>
    </source>
</evidence>
<feature type="region of interest" description="Disordered" evidence="9">
    <location>
        <begin position="559"/>
        <end position="578"/>
    </location>
</feature>
<dbReference type="InterPro" id="IPR000644">
    <property type="entry name" value="CBS_dom"/>
</dbReference>
<dbReference type="Gene3D" id="3.10.580.10">
    <property type="entry name" value="CBS-domain"/>
    <property type="match status" value="1"/>
</dbReference>
<dbReference type="PROSITE" id="PS51371">
    <property type="entry name" value="CBS"/>
    <property type="match status" value="2"/>
</dbReference>
<name>A0A1S2XNL7_CICAR</name>
<organism evidence="13 14">
    <name type="scientific">Cicer arietinum</name>
    <name type="common">Chickpea</name>
    <name type="synonym">Garbanzo</name>
    <dbReference type="NCBI Taxonomy" id="3827"/>
    <lineage>
        <taxon>Eukaryota</taxon>
        <taxon>Viridiplantae</taxon>
        <taxon>Streptophyta</taxon>
        <taxon>Embryophyta</taxon>
        <taxon>Tracheophyta</taxon>
        <taxon>Spermatophyta</taxon>
        <taxon>Magnoliopsida</taxon>
        <taxon>eudicotyledons</taxon>
        <taxon>Gunneridae</taxon>
        <taxon>Pentapetalae</taxon>
        <taxon>rosids</taxon>
        <taxon>fabids</taxon>
        <taxon>Fabales</taxon>
        <taxon>Fabaceae</taxon>
        <taxon>Papilionoideae</taxon>
        <taxon>50 kb inversion clade</taxon>
        <taxon>NPAAA clade</taxon>
        <taxon>Hologalegina</taxon>
        <taxon>IRL clade</taxon>
        <taxon>Cicereae</taxon>
        <taxon>Cicer</taxon>
    </lineage>
</organism>
<evidence type="ECO:0000256" key="5">
    <source>
        <dbReference type="ARBA" id="ARBA00023122"/>
    </source>
</evidence>
<dbReference type="InterPro" id="IPR046342">
    <property type="entry name" value="CBS_dom_sf"/>
</dbReference>
<evidence type="ECO:0000256" key="3">
    <source>
        <dbReference type="ARBA" id="ARBA00022737"/>
    </source>
</evidence>
<dbReference type="GeneID" id="101505735"/>
<evidence type="ECO:0000256" key="2">
    <source>
        <dbReference type="ARBA" id="ARBA00022692"/>
    </source>
</evidence>
<dbReference type="InterPro" id="IPR036318">
    <property type="entry name" value="FAD-bd_PCMH-like_sf"/>
</dbReference>
<reference evidence="14" key="2">
    <citation type="submission" date="2025-08" db="UniProtKB">
        <authorList>
            <consortium name="RefSeq"/>
        </authorList>
    </citation>
    <scope>IDENTIFICATION</scope>
    <source>
        <tissue evidence="14">Etiolated seedlings</tissue>
    </source>
</reference>
<keyword evidence="3" id="KW-0677">Repeat</keyword>
<dbReference type="InterPro" id="IPR044751">
    <property type="entry name" value="Ion_transp-like_CBS"/>
</dbReference>
<sequence length="668" mass="74422">MALESWVLGHRIFNSGSKLLYPTYENRTKRMPIKVSNCPFPIVSNCVGPFTSTSFNLSSHGENVKLFSGTRLKVKCVGSDGDCLREKNAVSNANLKFINEFLVKRGIILAATVCGVLVFGCPRVLAIEGVVNAGYGVIGQSILLLKSTWPTVLQILRLFKEQGLLLALLLALSAFFSLAETSITTLWPWKVRELAEKESENGVFRLLRSDVTRFLTTILIGTTVVNIAATALVTEAATATFGEAGVSAATGVMTVAILLLTEITPKSIAVHNATEVARFVVRPVAWLSLILYPVGRIVTYLSMGMLKLLGLKGRSEPYVTEEELKLMLRGAELSGAIEEEEQDMIENVLEIKDTHVREVMTPLVDVVAIDASSSLVDFHHLWVTHQYSRVPVFEQRVDNIMGIAYAMDLLDYVQKGDTLESTTVGDMAHKPAFFVPDSMSVWNLLREFRIRKVHMAVVLNEYGGTIGLVTLEDVVEEIVGEIFDENDSKEEIQKKTGYIVMRAEGVFDVDANTSIDQLSEDLNIKMPEGHQYETVSGFVCEAFGYIPRTGESIKIVVERDDEDDDNDTNGDHQEPKEKKHIFKLEILAGNARKVSAVRFERLNNGAEAEVLETKEVTRMFPKIVKRKWNNGEDSEDDGEYDGYAFGKRPQEDISNEYVVDQENSHRNY</sequence>
<feature type="domain" description="CNNM transmembrane" evidence="12">
    <location>
        <begin position="155"/>
        <end position="341"/>
    </location>
</feature>
<dbReference type="OrthoDB" id="5353557at2759"/>
<feature type="transmembrane region" description="Helical" evidence="10">
    <location>
        <begin position="245"/>
        <end position="264"/>
    </location>
</feature>
<proteinExistence type="predicted"/>
<evidence type="ECO:0000256" key="10">
    <source>
        <dbReference type="SAM" id="Phobius"/>
    </source>
</evidence>
<dbReference type="PANTHER" id="PTHR22777">
    <property type="entry name" value="HEMOLYSIN-RELATED"/>
    <property type="match status" value="1"/>
</dbReference>
<dbReference type="InterPro" id="IPR002550">
    <property type="entry name" value="CNNM"/>
</dbReference>
<keyword evidence="5 7" id="KW-0129">CBS domain</keyword>
<dbReference type="SMART" id="SM01091">
    <property type="entry name" value="CorC_HlyC"/>
    <property type="match status" value="1"/>
</dbReference>